<evidence type="ECO:0000256" key="1">
    <source>
        <dbReference type="SAM" id="MobiDB-lite"/>
    </source>
</evidence>
<evidence type="ECO:0000313" key="2">
    <source>
        <dbReference type="EMBL" id="MEQ2201786.1"/>
    </source>
</evidence>
<accession>A0ABV0R2A4</accession>
<proteinExistence type="predicted"/>
<keyword evidence="3" id="KW-1185">Reference proteome</keyword>
<dbReference type="EMBL" id="JAHRIN010028999">
    <property type="protein sequence ID" value="MEQ2201786.1"/>
    <property type="molecule type" value="Genomic_DNA"/>
</dbReference>
<protein>
    <submittedName>
        <fullName evidence="2">Uncharacterized protein</fullName>
    </submittedName>
</protein>
<gene>
    <name evidence="2" type="ORF">XENOCAPTIV_018097</name>
</gene>
<feature type="region of interest" description="Disordered" evidence="1">
    <location>
        <begin position="92"/>
        <end position="125"/>
    </location>
</feature>
<organism evidence="2 3">
    <name type="scientific">Xenoophorus captivus</name>
    <dbReference type="NCBI Taxonomy" id="1517983"/>
    <lineage>
        <taxon>Eukaryota</taxon>
        <taxon>Metazoa</taxon>
        <taxon>Chordata</taxon>
        <taxon>Craniata</taxon>
        <taxon>Vertebrata</taxon>
        <taxon>Euteleostomi</taxon>
        <taxon>Actinopterygii</taxon>
        <taxon>Neopterygii</taxon>
        <taxon>Teleostei</taxon>
        <taxon>Neoteleostei</taxon>
        <taxon>Acanthomorphata</taxon>
        <taxon>Ovalentaria</taxon>
        <taxon>Atherinomorphae</taxon>
        <taxon>Cyprinodontiformes</taxon>
        <taxon>Goodeidae</taxon>
        <taxon>Xenoophorus</taxon>
    </lineage>
</organism>
<reference evidence="2 3" key="1">
    <citation type="submission" date="2021-06" db="EMBL/GenBank/DDBJ databases">
        <authorList>
            <person name="Palmer J.M."/>
        </authorList>
    </citation>
    <scope>NUCLEOTIDE SEQUENCE [LARGE SCALE GENOMIC DNA]</scope>
    <source>
        <strain evidence="2 3">XC_2019</strain>
        <tissue evidence="2">Muscle</tissue>
    </source>
</reference>
<dbReference type="Proteomes" id="UP001434883">
    <property type="component" value="Unassembled WGS sequence"/>
</dbReference>
<comment type="caution">
    <text evidence="2">The sequence shown here is derived from an EMBL/GenBank/DDBJ whole genome shotgun (WGS) entry which is preliminary data.</text>
</comment>
<name>A0ABV0R2A4_9TELE</name>
<feature type="compositionally biased region" description="Polar residues" evidence="1">
    <location>
        <begin position="96"/>
        <end position="107"/>
    </location>
</feature>
<feature type="compositionally biased region" description="Polar residues" evidence="1">
    <location>
        <begin position="116"/>
        <end position="125"/>
    </location>
</feature>
<sequence>MCSPRVVGMAKPSSRDRFPRWKSMWWTCSHSWQEVALGSTAGTPGDDEVNVGNMGKKVKSDEVDILMQFQPEDQGRAAENESKRCMIIRADGETKMGNQMTTVPESSNRGRHVTGDLNSAAVSPI</sequence>
<evidence type="ECO:0000313" key="3">
    <source>
        <dbReference type="Proteomes" id="UP001434883"/>
    </source>
</evidence>